<evidence type="ECO:0000256" key="3">
    <source>
        <dbReference type="ARBA" id="ARBA00022946"/>
    </source>
</evidence>
<keyword evidence="4" id="KW-0496">Mitochondrion</keyword>
<dbReference type="GO" id="GO:0005739">
    <property type="term" value="C:mitochondrion"/>
    <property type="evidence" value="ECO:0007669"/>
    <property type="project" value="UniProtKB-SubCell"/>
</dbReference>
<comment type="subcellular location">
    <subcellularLocation>
        <location evidence="1">Mitochondrion</location>
    </subcellularLocation>
</comment>
<dbReference type="GO" id="GO:0033615">
    <property type="term" value="P:mitochondrial proton-transporting ATP synthase complex assembly"/>
    <property type="evidence" value="ECO:0007669"/>
    <property type="project" value="TreeGrafter"/>
</dbReference>
<dbReference type="PANTHER" id="PTHR13126">
    <property type="entry name" value="CHAPERONE ATP11"/>
    <property type="match status" value="1"/>
</dbReference>
<comment type="similarity">
    <text evidence="2">Belongs to the ATP11 family.</text>
</comment>
<dbReference type="Proteomes" id="UP000249757">
    <property type="component" value="Unassembled WGS sequence"/>
</dbReference>
<dbReference type="OrthoDB" id="16535at2759"/>
<proteinExistence type="inferred from homology"/>
<evidence type="ECO:0000313" key="5">
    <source>
        <dbReference type="EMBL" id="KAI1507978.1"/>
    </source>
</evidence>
<protein>
    <submittedName>
        <fullName evidence="5">F1 atpase assembly protein</fullName>
    </submittedName>
</protein>
<accession>A0A922N1U7</accession>
<evidence type="ECO:0000313" key="6">
    <source>
        <dbReference type="Proteomes" id="UP000249757"/>
    </source>
</evidence>
<dbReference type="PANTHER" id="PTHR13126:SF0">
    <property type="entry name" value="ATP SYNTHASE MITOCHONDRIAL F1 COMPLEX ASSEMBLY FACTOR 1"/>
    <property type="match status" value="1"/>
</dbReference>
<gene>
    <name evidence="5" type="ORF">Ptr86124_013074</name>
</gene>
<dbReference type="EMBL" id="NRDI02000030">
    <property type="protein sequence ID" value="KAI1507978.1"/>
    <property type="molecule type" value="Genomic_DNA"/>
</dbReference>
<evidence type="ECO:0000256" key="2">
    <source>
        <dbReference type="ARBA" id="ARBA00009116"/>
    </source>
</evidence>
<evidence type="ECO:0000256" key="4">
    <source>
        <dbReference type="ARBA" id="ARBA00023128"/>
    </source>
</evidence>
<dbReference type="AlphaFoldDB" id="A0A922N1U7"/>
<dbReference type="InterPro" id="IPR010591">
    <property type="entry name" value="ATP11"/>
</dbReference>
<name>A0A922N1U7_9PLEO</name>
<organism evidence="5 6">
    <name type="scientific">Pyrenophora tritici-repentis</name>
    <dbReference type="NCBI Taxonomy" id="45151"/>
    <lineage>
        <taxon>Eukaryota</taxon>
        <taxon>Fungi</taxon>
        <taxon>Dikarya</taxon>
        <taxon>Ascomycota</taxon>
        <taxon>Pezizomycotina</taxon>
        <taxon>Dothideomycetes</taxon>
        <taxon>Pleosporomycetidae</taxon>
        <taxon>Pleosporales</taxon>
        <taxon>Pleosporineae</taxon>
        <taxon>Pleosporaceae</taxon>
        <taxon>Pyrenophora</taxon>
    </lineage>
</organism>
<keyword evidence="3" id="KW-0809">Transit peptide</keyword>
<keyword evidence="6" id="KW-1185">Reference proteome</keyword>
<reference evidence="6" key="1">
    <citation type="journal article" date="2022" name="Microb. Genom.">
        <title>A global pangenome for the wheat fungal pathogen Pyrenophora tritici-repentis and prediction of effector protein structural homology.</title>
        <authorList>
            <person name="Moolhuijzen P.M."/>
            <person name="See P.T."/>
            <person name="Shi G."/>
            <person name="Powell H.R."/>
            <person name="Cockram J."/>
            <person name="Jorgensen L.N."/>
            <person name="Benslimane H."/>
            <person name="Strelkov S.E."/>
            <person name="Turner J."/>
            <person name="Liu Z."/>
            <person name="Moffat C.S."/>
        </authorList>
    </citation>
    <scope>NUCLEOTIDE SEQUENCE [LARGE SCALE GENOMIC DNA]</scope>
</reference>
<evidence type="ECO:0000256" key="1">
    <source>
        <dbReference type="ARBA" id="ARBA00004173"/>
    </source>
</evidence>
<dbReference type="Pfam" id="PF06644">
    <property type="entry name" value="ATP11"/>
    <property type="match status" value="1"/>
</dbReference>
<sequence length="237" mass="25659">MIPSPQRLGLANVDQLRHRHGLGHIRQAQASHYDTTGTAAAGVQHAGPAPRVLVAEVDQVSSPLKKLAAFLDVDKAKSLGFAEIEAVWRLRHATSASSLCAAIPWSTYERITETARAHPRFVLPLPLPLPQPLPQPLPLPPSLSAAAPDQQESQQQRATLHYLQWAFPAPDAATLSMTRLNEFQRRGVHAHPHTTATLHLELAKSNGVVLLQGEVNGIGADAARLLLMLAQRFCCGL</sequence>
<comment type="caution">
    <text evidence="5">The sequence shown here is derived from an EMBL/GenBank/DDBJ whole genome shotgun (WGS) entry which is preliminary data.</text>
</comment>